<feature type="region of interest" description="Disordered" evidence="1">
    <location>
        <begin position="1"/>
        <end position="25"/>
    </location>
</feature>
<dbReference type="KEGG" id="dfc:DFI_01270"/>
<dbReference type="RefSeq" id="WP_027463558.1">
    <property type="nucleotide sequence ID" value="NZ_CP021081.1"/>
</dbReference>
<sequence>MTQLTPAPHLTHATRLSPALGAPASPTRRYRVIRAGQRALRPIRAARVQAPAPATLTARLRALLTELFTPDAEREYARQHLRARLTAEAEAHHRRLLIRGHV</sequence>
<proteinExistence type="predicted"/>
<dbReference type="AlphaFoldDB" id="A0A221ST53"/>
<dbReference type="STRING" id="317577.GCA_000419625_00894"/>
<name>A0A221ST53_9DEIO</name>
<gene>
    <name evidence="2" type="ORF">DFI_01270</name>
</gene>
<evidence type="ECO:0000256" key="1">
    <source>
        <dbReference type="SAM" id="MobiDB-lite"/>
    </source>
</evidence>
<evidence type="ECO:0000313" key="3">
    <source>
        <dbReference type="Proteomes" id="UP000259030"/>
    </source>
</evidence>
<dbReference type="EMBL" id="CP021081">
    <property type="protein sequence ID" value="ASN79817.1"/>
    <property type="molecule type" value="Genomic_DNA"/>
</dbReference>
<keyword evidence="3" id="KW-1185">Reference proteome</keyword>
<accession>A0A221ST53</accession>
<protein>
    <submittedName>
        <fullName evidence="2">Uncharacterized protein</fullName>
    </submittedName>
</protein>
<organism evidence="2 3">
    <name type="scientific">Deinococcus ficus</name>
    <dbReference type="NCBI Taxonomy" id="317577"/>
    <lineage>
        <taxon>Bacteria</taxon>
        <taxon>Thermotogati</taxon>
        <taxon>Deinococcota</taxon>
        <taxon>Deinococci</taxon>
        <taxon>Deinococcales</taxon>
        <taxon>Deinococcaceae</taxon>
        <taxon>Deinococcus</taxon>
    </lineage>
</organism>
<evidence type="ECO:0000313" key="2">
    <source>
        <dbReference type="EMBL" id="ASN79817.1"/>
    </source>
</evidence>
<dbReference type="Proteomes" id="UP000259030">
    <property type="component" value="Chromosome"/>
</dbReference>
<reference evidence="2 3" key="1">
    <citation type="submission" date="2017-05" db="EMBL/GenBank/DDBJ databases">
        <title>The complete genome sequence of Deinococcus ficus isolated from the rhizosphere of the Ficus religiosa L. in Taiwan.</title>
        <authorList>
            <person name="Wu K.-M."/>
            <person name="Liao T.-L."/>
            <person name="Liu Y.-M."/>
            <person name="Young C.-C."/>
            <person name="Tsai S.-F."/>
        </authorList>
    </citation>
    <scope>NUCLEOTIDE SEQUENCE [LARGE SCALE GENOMIC DNA]</scope>
    <source>
        <strain evidence="2 3">CC-FR2-10</strain>
    </source>
</reference>